<keyword evidence="1" id="KW-0812">Transmembrane</keyword>
<keyword evidence="5" id="KW-1185">Reference proteome</keyword>
<protein>
    <submittedName>
        <fullName evidence="4">Uncharacterized protein</fullName>
    </submittedName>
</protein>
<accession>A0A9W8VNV5</accession>
<dbReference type="Pfam" id="PF07662">
    <property type="entry name" value="Nucleos_tra2_C"/>
    <property type="match status" value="1"/>
</dbReference>
<dbReference type="InterPro" id="IPR011642">
    <property type="entry name" value="Gate_dom"/>
</dbReference>
<evidence type="ECO:0000313" key="5">
    <source>
        <dbReference type="Proteomes" id="UP001152049"/>
    </source>
</evidence>
<dbReference type="OrthoDB" id="6075923at2759"/>
<feature type="domain" description="Nucleoside transporter/FeoB GTPase Gate" evidence="3">
    <location>
        <begin position="14"/>
        <end position="110"/>
    </location>
</feature>
<dbReference type="AlphaFoldDB" id="A0A9W8VNV5"/>
<name>A0A9W8VNV5_9HYPO</name>
<dbReference type="PANTHER" id="PTHR10590:SF4">
    <property type="entry name" value="SOLUTE CARRIER FAMILY 28 MEMBER 3"/>
    <property type="match status" value="1"/>
</dbReference>
<dbReference type="Pfam" id="PF07670">
    <property type="entry name" value="Gate"/>
    <property type="match status" value="1"/>
</dbReference>
<dbReference type="InterPro" id="IPR008276">
    <property type="entry name" value="C_nuclsd_transpt"/>
</dbReference>
<feature type="transmembrane region" description="Helical" evidence="1">
    <location>
        <begin position="88"/>
        <end position="108"/>
    </location>
</feature>
<comment type="caution">
    <text evidence="4">The sequence shown here is derived from an EMBL/GenBank/DDBJ whole genome shotgun (WGS) entry which is preliminary data.</text>
</comment>
<dbReference type="InterPro" id="IPR011657">
    <property type="entry name" value="CNT_C_dom"/>
</dbReference>
<dbReference type="PANTHER" id="PTHR10590">
    <property type="entry name" value="SODIUM/NUCLEOSIDE COTRANSPORTER"/>
    <property type="match status" value="1"/>
</dbReference>
<dbReference type="EMBL" id="JAOQAZ010000002">
    <property type="protein sequence ID" value="KAJ4269674.1"/>
    <property type="molecule type" value="Genomic_DNA"/>
</dbReference>
<gene>
    <name evidence="4" type="ORF">NW762_001342</name>
</gene>
<proteinExistence type="predicted"/>
<evidence type="ECO:0000259" key="2">
    <source>
        <dbReference type="Pfam" id="PF07662"/>
    </source>
</evidence>
<keyword evidence="1" id="KW-0472">Membrane</keyword>
<feature type="transmembrane region" description="Helical" evidence="1">
    <location>
        <begin position="174"/>
        <end position="198"/>
    </location>
</feature>
<dbReference type="GO" id="GO:0005886">
    <property type="term" value="C:plasma membrane"/>
    <property type="evidence" value="ECO:0007669"/>
    <property type="project" value="TreeGrafter"/>
</dbReference>
<dbReference type="GO" id="GO:0005337">
    <property type="term" value="F:nucleoside transmembrane transporter activity"/>
    <property type="evidence" value="ECO:0007669"/>
    <property type="project" value="InterPro"/>
</dbReference>
<organism evidence="4 5">
    <name type="scientific">Fusarium torreyae</name>
    <dbReference type="NCBI Taxonomy" id="1237075"/>
    <lineage>
        <taxon>Eukaryota</taxon>
        <taxon>Fungi</taxon>
        <taxon>Dikarya</taxon>
        <taxon>Ascomycota</taxon>
        <taxon>Pezizomycotina</taxon>
        <taxon>Sordariomycetes</taxon>
        <taxon>Hypocreomycetidae</taxon>
        <taxon>Hypocreales</taxon>
        <taxon>Nectriaceae</taxon>
        <taxon>Fusarium</taxon>
    </lineage>
</organism>
<evidence type="ECO:0000256" key="1">
    <source>
        <dbReference type="SAM" id="Phobius"/>
    </source>
</evidence>
<dbReference type="GO" id="GO:0015293">
    <property type="term" value="F:symporter activity"/>
    <property type="evidence" value="ECO:0007669"/>
    <property type="project" value="TreeGrafter"/>
</dbReference>
<reference evidence="4" key="1">
    <citation type="submission" date="2022-09" db="EMBL/GenBank/DDBJ databases">
        <title>Fusarium specimens isolated from Avocado Roots.</title>
        <authorList>
            <person name="Stajich J."/>
            <person name="Roper C."/>
            <person name="Heimlech-Rivalta G."/>
        </authorList>
    </citation>
    <scope>NUCLEOTIDE SEQUENCE</scope>
    <source>
        <strain evidence="4">CF00136</strain>
    </source>
</reference>
<feature type="transmembrane region" description="Helical" evidence="1">
    <location>
        <begin position="12"/>
        <end position="34"/>
    </location>
</feature>
<sequence length="273" mass="29473">MDPISEVIRGWWLTTVVGAVPFFVSLIAILFYIGFLQWSIQKFATFFFWSIRVSGVEANVAAACPLVSQGESAILVKPFVAHLTTAELHQVMTSGFSTIAGAVLIVYIQMSVDPRALVSACVMSIPESLAVSKIRCPETEDSLTSVQFTIHQDERPPSNILEAFTNGALLGLRIAATIATTVLRIIALVACIDGFLSWWGQYLSIHDPDLTLDLIMGYFCYPIAFLIGASREYGDLLKADHLIGVELITVAPGRSSQVSQLAVSADATGAVST</sequence>
<evidence type="ECO:0000259" key="3">
    <source>
        <dbReference type="Pfam" id="PF07670"/>
    </source>
</evidence>
<feature type="transmembrane region" description="Helical" evidence="1">
    <location>
        <begin position="210"/>
        <end position="229"/>
    </location>
</feature>
<keyword evidence="1" id="KW-1133">Transmembrane helix</keyword>
<evidence type="ECO:0000313" key="4">
    <source>
        <dbReference type="EMBL" id="KAJ4269674.1"/>
    </source>
</evidence>
<dbReference type="Proteomes" id="UP001152049">
    <property type="component" value="Unassembled WGS sequence"/>
</dbReference>
<feature type="domain" description="Concentrative nucleoside transporter C-terminal" evidence="2">
    <location>
        <begin position="117"/>
        <end position="248"/>
    </location>
</feature>